<dbReference type="AlphaFoldDB" id="A0A3B0AYG1"/>
<dbReference type="EMBL" id="RBAH01000037">
    <property type="protein sequence ID" value="RKN65483.1"/>
    <property type="molecule type" value="Genomic_DNA"/>
</dbReference>
<name>A0A3B0AYG1_9BACL</name>
<dbReference type="PRINTS" id="PR00033">
    <property type="entry name" value="HTHASNC"/>
</dbReference>
<dbReference type="SUPFAM" id="SSF46785">
    <property type="entry name" value="Winged helix' DNA-binding domain"/>
    <property type="match status" value="1"/>
</dbReference>
<dbReference type="GO" id="GO:0003700">
    <property type="term" value="F:DNA-binding transcription factor activity"/>
    <property type="evidence" value="ECO:0007669"/>
    <property type="project" value="InterPro"/>
</dbReference>
<dbReference type="Gene3D" id="1.20.120.530">
    <property type="entry name" value="GntR ligand-binding domain-like"/>
    <property type="match status" value="1"/>
</dbReference>
<keyword evidence="1" id="KW-0805">Transcription regulation</keyword>
<dbReference type="InterPro" id="IPR008920">
    <property type="entry name" value="TF_FadR/GntR_C"/>
</dbReference>
<organism evidence="5 6">
    <name type="scientific">Paenibacillus ginsengarvi</name>
    <dbReference type="NCBI Taxonomy" id="400777"/>
    <lineage>
        <taxon>Bacteria</taxon>
        <taxon>Bacillati</taxon>
        <taxon>Bacillota</taxon>
        <taxon>Bacilli</taxon>
        <taxon>Bacillales</taxon>
        <taxon>Paenibacillaceae</taxon>
        <taxon>Paenibacillus</taxon>
    </lineage>
</organism>
<evidence type="ECO:0000313" key="5">
    <source>
        <dbReference type="EMBL" id="RKN65483.1"/>
    </source>
</evidence>
<proteinExistence type="predicted"/>
<protein>
    <submittedName>
        <fullName evidence="5">GntR family transcriptional regulator</fullName>
    </submittedName>
</protein>
<comment type="caution">
    <text evidence="5">The sequence shown here is derived from an EMBL/GenBank/DDBJ whole genome shotgun (WGS) entry which is preliminary data.</text>
</comment>
<evidence type="ECO:0000256" key="2">
    <source>
        <dbReference type="ARBA" id="ARBA00023125"/>
    </source>
</evidence>
<evidence type="ECO:0000313" key="6">
    <source>
        <dbReference type="Proteomes" id="UP000282311"/>
    </source>
</evidence>
<keyword evidence="2" id="KW-0238">DNA-binding</keyword>
<reference evidence="5 6" key="1">
    <citation type="journal article" date="2007" name="Int. J. Syst. Evol. Microbiol.">
        <title>Paenibacillus ginsengarvi sp. nov., isolated from soil from ginseng cultivation.</title>
        <authorList>
            <person name="Yoon M.H."/>
            <person name="Ten L.N."/>
            <person name="Im W.T."/>
        </authorList>
    </citation>
    <scope>NUCLEOTIDE SEQUENCE [LARGE SCALE GENOMIC DNA]</scope>
    <source>
        <strain evidence="5 6">KCTC 13059</strain>
    </source>
</reference>
<dbReference type="Pfam" id="PF00392">
    <property type="entry name" value="GntR"/>
    <property type="match status" value="1"/>
</dbReference>
<dbReference type="InterPro" id="IPR011711">
    <property type="entry name" value="GntR_C"/>
</dbReference>
<dbReference type="Gene3D" id="1.10.10.10">
    <property type="entry name" value="Winged helix-like DNA-binding domain superfamily/Winged helix DNA-binding domain"/>
    <property type="match status" value="1"/>
</dbReference>
<keyword evidence="3" id="KW-0804">Transcription</keyword>
<dbReference type="Pfam" id="PF07729">
    <property type="entry name" value="FCD"/>
    <property type="match status" value="1"/>
</dbReference>
<keyword evidence="6" id="KW-1185">Reference proteome</keyword>
<dbReference type="PANTHER" id="PTHR43537:SF24">
    <property type="entry name" value="GLUCONATE OPERON TRANSCRIPTIONAL REPRESSOR"/>
    <property type="match status" value="1"/>
</dbReference>
<dbReference type="InterPro" id="IPR000524">
    <property type="entry name" value="Tscrpt_reg_HTH_GntR"/>
</dbReference>
<dbReference type="CDD" id="cd07377">
    <property type="entry name" value="WHTH_GntR"/>
    <property type="match status" value="1"/>
</dbReference>
<dbReference type="GO" id="GO:0043565">
    <property type="term" value="F:sequence-specific DNA binding"/>
    <property type="evidence" value="ECO:0007669"/>
    <property type="project" value="InterPro"/>
</dbReference>
<accession>A0A3B0AYG1</accession>
<dbReference type="SMART" id="SM00895">
    <property type="entry name" value="FCD"/>
    <property type="match status" value="1"/>
</dbReference>
<dbReference type="PROSITE" id="PS50949">
    <property type="entry name" value="HTH_GNTR"/>
    <property type="match status" value="1"/>
</dbReference>
<dbReference type="Proteomes" id="UP000282311">
    <property type="component" value="Unassembled WGS sequence"/>
</dbReference>
<dbReference type="PANTHER" id="PTHR43537">
    <property type="entry name" value="TRANSCRIPTIONAL REGULATOR, GNTR FAMILY"/>
    <property type="match status" value="1"/>
</dbReference>
<dbReference type="InterPro" id="IPR036390">
    <property type="entry name" value="WH_DNA-bd_sf"/>
</dbReference>
<dbReference type="InterPro" id="IPR000485">
    <property type="entry name" value="AsnC-type_HTH_dom"/>
</dbReference>
<sequence>MEPKMDQPMQNQPLIIQKQNISEELVKYIKQQIISGELNPGDRIVETKLARELGVSQTPVREAIRHLHGEGVITIVPNKGPMVRTLDMKDVFEIYSVRSMLEGLAIRLATQNATDAQIAELESFYEQMKLKLNDDSVSSLLYDSSHIHKTIIEMAGHDRLMNMYQSISFQISLVNRLLGARSTKQKEVDQHLELIEVLKKRNPDEAETTMRKHIFRSYRDFVQLSEKRDQPLQFDEKLWI</sequence>
<dbReference type="SMART" id="SM00345">
    <property type="entry name" value="HTH_GNTR"/>
    <property type="match status" value="1"/>
</dbReference>
<evidence type="ECO:0000256" key="3">
    <source>
        <dbReference type="ARBA" id="ARBA00023163"/>
    </source>
</evidence>
<dbReference type="InterPro" id="IPR036388">
    <property type="entry name" value="WH-like_DNA-bd_sf"/>
</dbReference>
<evidence type="ECO:0000256" key="1">
    <source>
        <dbReference type="ARBA" id="ARBA00023015"/>
    </source>
</evidence>
<evidence type="ECO:0000259" key="4">
    <source>
        <dbReference type="PROSITE" id="PS50949"/>
    </source>
</evidence>
<feature type="domain" description="HTH gntR-type" evidence="4">
    <location>
        <begin position="19"/>
        <end position="86"/>
    </location>
</feature>
<dbReference type="SUPFAM" id="SSF48008">
    <property type="entry name" value="GntR ligand-binding domain-like"/>
    <property type="match status" value="1"/>
</dbReference>
<gene>
    <name evidence="5" type="ORF">D7M11_32505</name>
</gene>